<dbReference type="EMBL" id="CP012333">
    <property type="protein sequence ID" value="AKV03003.1"/>
    <property type="molecule type" value="Genomic_DNA"/>
</dbReference>
<evidence type="ECO:0000313" key="5">
    <source>
        <dbReference type="EMBL" id="AKV03003.1"/>
    </source>
</evidence>
<dbReference type="PANTHER" id="PTHR47894:SF1">
    <property type="entry name" value="HTH-TYPE TRANSCRIPTIONAL REGULATOR VQSM"/>
    <property type="match status" value="1"/>
</dbReference>
<dbReference type="SMART" id="SM00342">
    <property type="entry name" value="HTH_ARAC"/>
    <property type="match status" value="1"/>
</dbReference>
<dbReference type="PROSITE" id="PS01124">
    <property type="entry name" value="HTH_ARAC_FAMILY_2"/>
    <property type="match status" value="1"/>
</dbReference>
<dbReference type="KEGG" id="llu:AKJ09_09666"/>
<dbReference type="Pfam" id="PF12833">
    <property type="entry name" value="HTH_18"/>
    <property type="match status" value="1"/>
</dbReference>
<dbReference type="STRING" id="1391654.AKJ09_09666"/>
<dbReference type="GO" id="GO:0005829">
    <property type="term" value="C:cytosol"/>
    <property type="evidence" value="ECO:0007669"/>
    <property type="project" value="TreeGrafter"/>
</dbReference>
<keyword evidence="3" id="KW-0804">Transcription</keyword>
<dbReference type="PATRIC" id="fig|1391654.3.peg.9789"/>
<organism evidence="5 6">
    <name type="scientific">Labilithrix luteola</name>
    <dbReference type="NCBI Taxonomy" id="1391654"/>
    <lineage>
        <taxon>Bacteria</taxon>
        <taxon>Pseudomonadati</taxon>
        <taxon>Myxococcota</taxon>
        <taxon>Polyangia</taxon>
        <taxon>Polyangiales</taxon>
        <taxon>Labilitrichaceae</taxon>
        <taxon>Labilithrix</taxon>
    </lineage>
</organism>
<keyword evidence="2" id="KW-0238">DNA-binding</keyword>
<feature type="domain" description="HTH araC/xylS-type" evidence="4">
    <location>
        <begin position="201"/>
        <end position="298"/>
    </location>
</feature>
<dbReference type="InterPro" id="IPR009057">
    <property type="entry name" value="Homeodomain-like_sf"/>
</dbReference>
<dbReference type="InterPro" id="IPR020449">
    <property type="entry name" value="Tscrpt_reg_AraC-type_HTH"/>
</dbReference>
<proteinExistence type="predicted"/>
<reference evidence="5 6" key="1">
    <citation type="submission" date="2015-08" db="EMBL/GenBank/DDBJ databases">
        <authorList>
            <person name="Babu N.S."/>
            <person name="Beckwith C.J."/>
            <person name="Beseler K.G."/>
            <person name="Brison A."/>
            <person name="Carone J.V."/>
            <person name="Caskin T.P."/>
            <person name="Diamond M."/>
            <person name="Durham M.E."/>
            <person name="Foxe J.M."/>
            <person name="Go M."/>
            <person name="Henderson B.A."/>
            <person name="Jones I.B."/>
            <person name="McGettigan J.A."/>
            <person name="Micheletti S.J."/>
            <person name="Nasrallah M.E."/>
            <person name="Ortiz D."/>
            <person name="Piller C.R."/>
            <person name="Privatt S.R."/>
            <person name="Schneider S.L."/>
            <person name="Sharp S."/>
            <person name="Smith T.C."/>
            <person name="Stanton J.D."/>
            <person name="Ullery H.E."/>
            <person name="Wilson R.J."/>
            <person name="Serrano M.G."/>
            <person name="Buck G."/>
            <person name="Lee V."/>
            <person name="Wang Y."/>
            <person name="Carvalho R."/>
            <person name="Voegtly L."/>
            <person name="Shi R."/>
            <person name="Duckworth R."/>
            <person name="Johnson A."/>
            <person name="Loviza R."/>
            <person name="Walstead R."/>
            <person name="Shah Z."/>
            <person name="Kiflezghi M."/>
            <person name="Wade K."/>
            <person name="Ball S.L."/>
            <person name="Bradley K.W."/>
            <person name="Asai D.J."/>
            <person name="Bowman C.A."/>
            <person name="Russell D.A."/>
            <person name="Pope W.H."/>
            <person name="Jacobs-Sera D."/>
            <person name="Hendrix R.W."/>
            <person name="Hatfull G.F."/>
        </authorList>
    </citation>
    <scope>NUCLEOTIDE SEQUENCE [LARGE SCALE GENOMIC DNA]</scope>
    <source>
        <strain evidence="5 6">DSM 27648</strain>
    </source>
</reference>
<dbReference type="GO" id="GO:0000976">
    <property type="term" value="F:transcription cis-regulatory region binding"/>
    <property type="evidence" value="ECO:0007669"/>
    <property type="project" value="TreeGrafter"/>
</dbReference>
<dbReference type="PRINTS" id="PR00032">
    <property type="entry name" value="HTHARAC"/>
</dbReference>
<dbReference type="InterPro" id="IPR018060">
    <property type="entry name" value="HTH_AraC"/>
</dbReference>
<dbReference type="SUPFAM" id="SSF46689">
    <property type="entry name" value="Homeodomain-like"/>
    <property type="match status" value="1"/>
</dbReference>
<evidence type="ECO:0000256" key="1">
    <source>
        <dbReference type="ARBA" id="ARBA00023015"/>
    </source>
</evidence>
<gene>
    <name evidence="5" type="ORF">AKJ09_09666</name>
</gene>
<name>A0A0K1QB94_9BACT</name>
<keyword evidence="6" id="KW-1185">Reference proteome</keyword>
<keyword evidence="1" id="KW-0805">Transcription regulation</keyword>
<dbReference type="PANTHER" id="PTHR47894">
    <property type="entry name" value="HTH-TYPE TRANSCRIPTIONAL REGULATOR GADX"/>
    <property type="match status" value="1"/>
</dbReference>
<evidence type="ECO:0000259" key="4">
    <source>
        <dbReference type="PROSITE" id="PS01124"/>
    </source>
</evidence>
<sequence>MPANAADVDELPLTSDVLALMLDLASEHCVEPHLALTLPTALPFRRYDAVALALRAAANVHEVLSTAARFASLVLPALDADVRVENDEVRFHARFRGHPRGLGLHADEYVLAFLLAHCAQAARPFPSRAWLSCPRPRDLVPLFQSLGTRDVAFGSEDVGLAFTQADADAPLPDFDPRLRATAEHLASAALALAPRRGALAETVRSRIERALPGDVGADAIASGLHMSARTLQRRLEEEGTRFSEVVDTAREKLARQKLRETTLTLAEIAYQVGFSDVATFSRAFKRWTGLSPGAFRRR</sequence>
<dbReference type="Pfam" id="PF12625">
    <property type="entry name" value="Arabinose_bd"/>
    <property type="match status" value="1"/>
</dbReference>
<dbReference type="InterPro" id="IPR032687">
    <property type="entry name" value="AraC-type_N"/>
</dbReference>
<accession>A0A0K1QB94</accession>
<dbReference type="Gene3D" id="1.10.10.60">
    <property type="entry name" value="Homeodomain-like"/>
    <property type="match status" value="1"/>
</dbReference>
<dbReference type="Proteomes" id="UP000064967">
    <property type="component" value="Chromosome"/>
</dbReference>
<evidence type="ECO:0000313" key="6">
    <source>
        <dbReference type="Proteomes" id="UP000064967"/>
    </source>
</evidence>
<dbReference type="GO" id="GO:0003700">
    <property type="term" value="F:DNA-binding transcription factor activity"/>
    <property type="evidence" value="ECO:0007669"/>
    <property type="project" value="InterPro"/>
</dbReference>
<evidence type="ECO:0000256" key="2">
    <source>
        <dbReference type="ARBA" id="ARBA00023125"/>
    </source>
</evidence>
<dbReference type="AlphaFoldDB" id="A0A0K1QB94"/>
<protein>
    <submittedName>
        <fullName evidence="5">Transcriptional regulator, AraC family</fullName>
    </submittedName>
</protein>
<evidence type="ECO:0000256" key="3">
    <source>
        <dbReference type="ARBA" id="ARBA00023163"/>
    </source>
</evidence>